<dbReference type="PANTHER" id="PTHR12858:SF1">
    <property type="entry name" value="PRE-RRNA-PROCESSING PROTEIN TSR1 HOMOLOG"/>
    <property type="match status" value="1"/>
</dbReference>
<dbReference type="InterPro" id="IPR030387">
    <property type="entry name" value="G_Bms1/Tsr1_dom"/>
</dbReference>
<accession>A0A7S1QYY3</accession>
<dbReference type="GO" id="GO:0005525">
    <property type="term" value="F:GTP binding"/>
    <property type="evidence" value="ECO:0007669"/>
    <property type="project" value="TreeGrafter"/>
</dbReference>
<dbReference type="InterPro" id="IPR007034">
    <property type="entry name" value="BMS1_TSR1_C"/>
</dbReference>
<dbReference type="InterPro" id="IPR012948">
    <property type="entry name" value="AARP2CN"/>
</dbReference>
<evidence type="ECO:0000313" key="7">
    <source>
        <dbReference type="EMBL" id="CAD9152014.1"/>
    </source>
</evidence>
<feature type="compositionally biased region" description="Basic residues" evidence="5">
    <location>
        <begin position="1"/>
        <end position="12"/>
    </location>
</feature>
<dbReference type="AlphaFoldDB" id="A0A7S1QYY3"/>
<name>A0A7S1QYY3_NEODS</name>
<dbReference type="Pfam" id="PF08142">
    <property type="entry name" value="AARP2CN"/>
    <property type="match status" value="1"/>
</dbReference>
<evidence type="ECO:0000256" key="4">
    <source>
        <dbReference type="ARBA" id="ARBA00038288"/>
    </source>
</evidence>
<feature type="region of interest" description="Disordered" evidence="5">
    <location>
        <begin position="1"/>
        <end position="62"/>
    </location>
</feature>
<comment type="subcellular location">
    <subcellularLocation>
        <location evidence="1">Nucleus</location>
        <location evidence="1">Nucleolus</location>
    </subcellularLocation>
</comment>
<dbReference type="SMART" id="SM01362">
    <property type="entry name" value="DUF663"/>
    <property type="match status" value="1"/>
</dbReference>
<organism evidence="7">
    <name type="scientific">Neobodo designis</name>
    <name type="common">Flagellated protozoan</name>
    <name type="synonym">Bodo designis</name>
    <dbReference type="NCBI Taxonomy" id="312471"/>
    <lineage>
        <taxon>Eukaryota</taxon>
        <taxon>Discoba</taxon>
        <taxon>Euglenozoa</taxon>
        <taxon>Kinetoplastea</taxon>
        <taxon>Metakinetoplastina</taxon>
        <taxon>Neobodonida</taxon>
        <taxon>Neobodo</taxon>
    </lineage>
</organism>
<evidence type="ECO:0000256" key="5">
    <source>
        <dbReference type="SAM" id="MobiDB-lite"/>
    </source>
</evidence>
<evidence type="ECO:0000256" key="1">
    <source>
        <dbReference type="ARBA" id="ARBA00004604"/>
    </source>
</evidence>
<dbReference type="SMART" id="SM00785">
    <property type="entry name" value="AARP2CN"/>
    <property type="match status" value="1"/>
</dbReference>
<comment type="similarity">
    <text evidence="4">Belongs to the TRAFAC class translation factor GTPase superfamily. Bms1-like GTPase family. TSR1 subfamily.</text>
</comment>
<feature type="domain" description="Bms1-type G" evidence="6">
    <location>
        <begin position="82"/>
        <end position="272"/>
    </location>
</feature>
<dbReference type="EMBL" id="HBGF01049835">
    <property type="protein sequence ID" value="CAD9152014.1"/>
    <property type="molecule type" value="Transcribed_RNA"/>
</dbReference>
<reference evidence="7" key="1">
    <citation type="submission" date="2021-01" db="EMBL/GenBank/DDBJ databases">
        <authorList>
            <person name="Corre E."/>
            <person name="Pelletier E."/>
            <person name="Niang G."/>
            <person name="Scheremetjew M."/>
            <person name="Finn R."/>
            <person name="Kale V."/>
            <person name="Holt S."/>
            <person name="Cochrane G."/>
            <person name="Meng A."/>
            <person name="Brown T."/>
            <person name="Cohen L."/>
        </authorList>
    </citation>
    <scope>NUCLEOTIDE SEQUENCE</scope>
    <source>
        <strain evidence="7">CCAP 1951/1</strain>
    </source>
</reference>
<dbReference type="GO" id="GO:0000479">
    <property type="term" value="P:endonucleolytic cleavage of tricistronic rRNA transcript (SSU-rRNA, 5.8S rRNA, LSU-rRNA)"/>
    <property type="evidence" value="ECO:0007669"/>
    <property type="project" value="TreeGrafter"/>
</dbReference>
<evidence type="ECO:0000256" key="2">
    <source>
        <dbReference type="ARBA" id="ARBA00022517"/>
    </source>
</evidence>
<dbReference type="GO" id="GO:0034511">
    <property type="term" value="F:U3 snoRNA binding"/>
    <property type="evidence" value="ECO:0007669"/>
    <property type="project" value="TreeGrafter"/>
</dbReference>
<sequence length="788" mass="87451">MKNKSHKSRHASKGAVARKAASGGRAVNDTSFATRRDALPGKAGNEAGAKAKQQQAALASRKNKMQAALAQKAIGSRSLGGPPRIVTFAPLNESASSHATLRAFCGACGAEAVQTERPVHVVTAKHRFTTVLRPDLDEQRLLDAIKVSDVVVLSLDCSSAVQETIKEINTEPVFEDGASQYSGTTWFADIGLCITDTTRELIRAINSHGCPSVVVALQGLDSYDSDKKRRHTFRIHQRYFDSVMSENTKVLSVDSDVEAESLVRTVANMKLKSLKWREIHPYLLVDERSYDSDSQTLTVSGFLRGVNASASMLFHLTNFETFKASKILAPGDPTGAGDEALGVIDEADEEVQESLVGVQQNETAFDEAADFPTEADVALAEAQKKTVWVPEGVSEYQAAWYDNGDGDNVPVEAVNPPQLQSHHVVDTRSHYSGRSDAALLNAADVLRDETMTDEERAAERARIRDECEDEERHADEVDTPIDIPARQRFAKYRAMKSFSTSAWDPKENLPLEYASIFELSGYAKIRGDAIAEVEQCPAMVGMYISITLEEVPPIVADADLLMCSGQLRHEQKWSVIHCHVQRSAEYDEPIKSKTPMLIHMGFRKFVAEPIYSDAVVGNRSKFARYFLPGERFRIATFYAPIAYHPTPVIMYEAPSRAQVQERAPLRLTVFGSVLPPNPNFLVLKRVVLTGRIATIYKKVLIVKFMFFNEDDVKWFMPVDLFTRLGRQGRIIKAVGTHGMFKASFNDTVYQHDMICMALYKRVFPKWRTVAYNEADILARPAGDSDDDA</sequence>
<dbReference type="GO" id="GO:0000462">
    <property type="term" value="P:maturation of SSU-rRNA from tricistronic rRNA transcript (SSU-rRNA, 5.8S rRNA, LSU-rRNA)"/>
    <property type="evidence" value="ECO:0007669"/>
    <property type="project" value="TreeGrafter"/>
</dbReference>
<protein>
    <recommendedName>
        <fullName evidence="6">Bms1-type G domain-containing protein</fullName>
    </recommendedName>
</protein>
<feature type="compositionally biased region" description="Low complexity" evidence="5">
    <location>
        <begin position="41"/>
        <end position="59"/>
    </location>
</feature>
<dbReference type="InterPro" id="IPR039761">
    <property type="entry name" value="Bms1/Tsr1"/>
</dbReference>
<keyword evidence="2" id="KW-0690">Ribosome biogenesis</keyword>
<dbReference type="GO" id="GO:0003924">
    <property type="term" value="F:GTPase activity"/>
    <property type="evidence" value="ECO:0007669"/>
    <property type="project" value="TreeGrafter"/>
</dbReference>
<evidence type="ECO:0000256" key="3">
    <source>
        <dbReference type="ARBA" id="ARBA00023242"/>
    </source>
</evidence>
<dbReference type="GO" id="GO:0030688">
    <property type="term" value="C:preribosome, small subunit precursor"/>
    <property type="evidence" value="ECO:0007669"/>
    <property type="project" value="TreeGrafter"/>
</dbReference>
<keyword evidence="3" id="KW-0539">Nucleus</keyword>
<dbReference type="GO" id="GO:0005730">
    <property type="term" value="C:nucleolus"/>
    <property type="evidence" value="ECO:0007669"/>
    <property type="project" value="UniProtKB-SubCell"/>
</dbReference>
<dbReference type="Pfam" id="PF04950">
    <property type="entry name" value="RIBIOP_C"/>
    <property type="match status" value="1"/>
</dbReference>
<dbReference type="PROSITE" id="PS51714">
    <property type="entry name" value="G_BMS1"/>
    <property type="match status" value="1"/>
</dbReference>
<evidence type="ECO:0000259" key="6">
    <source>
        <dbReference type="PROSITE" id="PS51714"/>
    </source>
</evidence>
<proteinExistence type="inferred from homology"/>
<dbReference type="PANTHER" id="PTHR12858">
    <property type="entry name" value="RIBOSOME BIOGENESIS PROTEIN"/>
    <property type="match status" value="1"/>
</dbReference>
<gene>
    <name evidence="7" type="ORF">NDES1114_LOCUS33366</name>
</gene>